<organism evidence="2 3">
    <name type="scientific">Chlamydomonas eustigma</name>
    <dbReference type="NCBI Taxonomy" id="1157962"/>
    <lineage>
        <taxon>Eukaryota</taxon>
        <taxon>Viridiplantae</taxon>
        <taxon>Chlorophyta</taxon>
        <taxon>core chlorophytes</taxon>
        <taxon>Chlorophyceae</taxon>
        <taxon>CS clade</taxon>
        <taxon>Chlamydomonadales</taxon>
        <taxon>Chlamydomonadaceae</taxon>
        <taxon>Chlamydomonas</taxon>
    </lineage>
</organism>
<reference evidence="2 3" key="1">
    <citation type="submission" date="2017-08" db="EMBL/GenBank/DDBJ databases">
        <title>Acidophilic green algal genome provides insights into adaptation to an acidic environment.</title>
        <authorList>
            <person name="Hirooka S."/>
            <person name="Hirose Y."/>
            <person name="Kanesaki Y."/>
            <person name="Higuchi S."/>
            <person name="Fujiwara T."/>
            <person name="Onuma R."/>
            <person name="Era A."/>
            <person name="Ohbayashi R."/>
            <person name="Uzuka A."/>
            <person name="Nozaki H."/>
            <person name="Yoshikawa H."/>
            <person name="Miyagishima S.Y."/>
        </authorList>
    </citation>
    <scope>NUCLEOTIDE SEQUENCE [LARGE SCALE GENOMIC DNA]</scope>
    <source>
        <strain evidence="2 3">NIES-2499</strain>
    </source>
</reference>
<evidence type="ECO:0000313" key="3">
    <source>
        <dbReference type="Proteomes" id="UP000232323"/>
    </source>
</evidence>
<dbReference type="EMBL" id="BEGY01000499">
    <property type="protein sequence ID" value="GAX86680.1"/>
    <property type="molecule type" value="Genomic_DNA"/>
</dbReference>
<feature type="region of interest" description="Disordered" evidence="1">
    <location>
        <begin position="107"/>
        <end position="170"/>
    </location>
</feature>
<sequence>MSVSNKTTGCDYGLCRARVETESLDAWKRKNFEFITPKMLYPQFLFAVVSKILANISSLPMPTNADYLILTNRGTEDQLEEFLERPRGLPRKARDTSAITSNMMREAQMAKSLNKPPKPKVHGSLESSIAAARDLITQAASGGDSSGAGPAGSSAAASFLTKDGPPADER</sequence>
<dbReference type="AlphaFoldDB" id="A0A250XUQ3"/>
<gene>
    <name evidence="2" type="ORF">CEUSTIGMA_g14088.t1</name>
</gene>
<accession>A0A250XUQ3</accession>
<evidence type="ECO:0000256" key="1">
    <source>
        <dbReference type="SAM" id="MobiDB-lite"/>
    </source>
</evidence>
<comment type="caution">
    <text evidence="2">The sequence shown here is derived from an EMBL/GenBank/DDBJ whole genome shotgun (WGS) entry which is preliminary data.</text>
</comment>
<proteinExistence type="predicted"/>
<evidence type="ECO:0000313" key="2">
    <source>
        <dbReference type="EMBL" id="GAX86680.1"/>
    </source>
</evidence>
<protein>
    <submittedName>
        <fullName evidence="2">Uncharacterized protein</fullName>
    </submittedName>
</protein>
<dbReference type="OrthoDB" id="548799at2759"/>
<name>A0A250XUQ3_9CHLO</name>
<dbReference type="Proteomes" id="UP000232323">
    <property type="component" value="Unassembled WGS sequence"/>
</dbReference>
<keyword evidence="3" id="KW-1185">Reference proteome</keyword>